<organism evidence="2">
    <name type="scientific">viral metagenome</name>
    <dbReference type="NCBI Taxonomy" id="1070528"/>
    <lineage>
        <taxon>unclassified sequences</taxon>
        <taxon>metagenomes</taxon>
        <taxon>organismal metagenomes</taxon>
    </lineage>
</organism>
<sequence length="299" mass="32667">MSSIVLPSTFSSKNITITAPKTLPSGAKQAYANYANERLIMQTAAAMFVPFGLNVADKYGPAEYSVDLSFRGADQRPEIQEFLKAMQELDEFMIQKGVENSVAWFKSKLSKDVISAFYTSCVKYSKDKDGNVLSYPPNLKVKLQRVNNEFVTKFYDLNGTPYKDIPVEELLVKGVQVTAIIQCTGVWFAGSKFGLTWRAQQIAIHKLPERISDFAFKGLGSVSAAAAAASATEDDAEEEEEAGSEVEDDPAFKPSKQSAVSAVMPAAAEAVEADEGEDVEPIPLPKKNTKIVKKIVKTK</sequence>
<proteinExistence type="predicted"/>
<reference evidence="2" key="1">
    <citation type="journal article" date="2020" name="Nature">
        <title>Giant virus diversity and host interactions through global metagenomics.</title>
        <authorList>
            <person name="Schulz F."/>
            <person name="Roux S."/>
            <person name="Paez-Espino D."/>
            <person name="Jungbluth S."/>
            <person name="Walsh D.A."/>
            <person name="Denef V.J."/>
            <person name="McMahon K.D."/>
            <person name="Konstantinidis K.T."/>
            <person name="Eloe-Fadrosh E.A."/>
            <person name="Kyrpides N.C."/>
            <person name="Woyke T."/>
        </authorList>
    </citation>
    <scope>NUCLEOTIDE SEQUENCE</scope>
    <source>
        <strain evidence="2">GVMAG-S-3300013006-158</strain>
    </source>
</reference>
<feature type="compositionally biased region" description="Acidic residues" evidence="1">
    <location>
        <begin position="232"/>
        <end position="249"/>
    </location>
</feature>
<accession>A0A6C0KL27</accession>
<dbReference type="InterPro" id="IPR043804">
    <property type="entry name" value="DUF5871"/>
</dbReference>
<protein>
    <submittedName>
        <fullName evidence="2">Uncharacterized protein</fullName>
    </submittedName>
</protein>
<dbReference type="AlphaFoldDB" id="A0A6C0KL27"/>
<dbReference type="EMBL" id="MN740937">
    <property type="protein sequence ID" value="QHU18732.1"/>
    <property type="molecule type" value="Genomic_DNA"/>
</dbReference>
<dbReference type="Pfam" id="PF19196">
    <property type="entry name" value="DUF5871"/>
    <property type="match status" value="1"/>
</dbReference>
<evidence type="ECO:0000256" key="1">
    <source>
        <dbReference type="SAM" id="MobiDB-lite"/>
    </source>
</evidence>
<evidence type="ECO:0000313" key="2">
    <source>
        <dbReference type="EMBL" id="QHU18732.1"/>
    </source>
</evidence>
<name>A0A6C0KL27_9ZZZZ</name>
<feature type="region of interest" description="Disordered" evidence="1">
    <location>
        <begin position="229"/>
        <end position="284"/>
    </location>
</feature>
<feature type="compositionally biased region" description="Low complexity" evidence="1">
    <location>
        <begin position="258"/>
        <end position="270"/>
    </location>
</feature>
<feature type="compositionally biased region" description="Acidic residues" evidence="1">
    <location>
        <begin position="271"/>
        <end position="280"/>
    </location>
</feature>